<reference evidence="2 3" key="1">
    <citation type="journal article" date="2004" name="Science">
        <title>The genome of the diatom Thalassiosira pseudonana: ecology, evolution, and metabolism.</title>
        <authorList>
            <person name="Armbrust E.V."/>
            <person name="Berges J.A."/>
            <person name="Bowler C."/>
            <person name="Green B.R."/>
            <person name="Martinez D."/>
            <person name="Putnam N.H."/>
            <person name="Zhou S."/>
            <person name="Allen A.E."/>
            <person name="Apt K.E."/>
            <person name="Bechner M."/>
            <person name="Brzezinski M.A."/>
            <person name="Chaal B.K."/>
            <person name="Chiovitti A."/>
            <person name="Davis A.K."/>
            <person name="Demarest M.S."/>
            <person name="Detter J.C."/>
            <person name="Glavina T."/>
            <person name="Goodstein D."/>
            <person name="Hadi M.Z."/>
            <person name="Hellsten U."/>
            <person name="Hildebrand M."/>
            <person name="Jenkins B.D."/>
            <person name="Jurka J."/>
            <person name="Kapitonov V.V."/>
            <person name="Kroger N."/>
            <person name="Lau W.W."/>
            <person name="Lane T.W."/>
            <person name="Larimer F.W."/>
            <person name="Lippmeier J.C."/>
            <person name="Lucas S."/>
            <person name="Medina M."/>
            <person name="Montsant A."/>
            <person name="Obornik M."/>
            <person name="Parker M.S."/>
            <person name="Palenik B."/>
            <person name="Pazour G.J."/>
            <person name="Richardson P.M."/>
            <person name="Rynearson T.A."/>
            <person name="Saito M.A."/>
            <person name="Schwartz D.C."/>
            <person name="Thamatrakoln K."/>
            <person name="Valentin K."/>
            <person name="Vardi A."/>
            <person name="Wilkerson F.P."/>
            <person name="Rokhsar D.S."/>
        </authorList>
    </citation>
    <scope>NUCLEOTIDE SEQUENCE [LARGE SCALE GENOMIC DNA]</scope>
    <source>
        <strain evidence="2 3">CCMP1335</strain>
    </source>
</reference>
<dbReference type="Proteomes" id="UP000001449">
    <property type="component" value="Chromosome 2"/>
</dbReference>
<dbReference type="GeneID" id="7450419"/>
<feature type="region of interest" description="Disordered" evidence="1">
    <location>
        <begin position="453"/>
        <end position="495"/>
    </location>
</feature>
<protein>
    <submittedName>
        <fullName evidence="2">Uncharacterized protein</fullName>
    </submittedName>
</protein>
<keyword evidence="3" id="KW-1185">Reference proteome</keyword>
<evidence type="ECO:0000256" key="1">
    <source>
        <dbReference type="SAM" id="MobiDB-lite"/>
    </source>
</evidence>
<evidence type="ECO:0000313" key="2">
    <source>
        <dbReference type="EMBL" id="EED95485.1"/>
    </source>
</evidence>
<dbReference type="HOGENOM" id="CLU_502075_0_0_1"/>
<reference evidence="2 3" key="2">
    <citation type="journal article" date="2008" name="Nature">
        <title>The Phaeodactylum genome reveals the evolutionary history of diatom genomes.</title>
        <authorList>
            <person name="Bowler C."/>
            <person name="Allen A.E."/>
            <person name="Badger J.H."/>
            <person name="Grimwood J."/>
            <person name="Jabbari K."/>
            <person name="Kuo A."/>
            <person name="Maheswari U."/>
            <person name="Martens C."/>
            <person name="Maumus F."/>
            <person name="Otillar R.P."/>
            <person name="Rayko E."/>
            <person name="Salamov A."/>
            <person name="Vandepoele K."/>
            <person name="Beszteri B."/>
            <person name="Gruber A."/>
            <person name="Heijde M."/>
            <person name="Katinka M."/>
            <person name="Mock T."/>
            <person name="Valentin K."/>
            <person name="Verret F."/>
            <person name="Berges J.A."/>
            <person name="Brownlee C."/>
            <person name="Cadoret J.P."/>
            <person name="Chiovitti A."/>
            <person name="Choi C.J."/>
            <person name="Coesel S."/>
            <person name="De Martino A."/>
            <person name="Detter J.C."/>
            <person name="Durkin C."/>
            <person name="Falciatore A."/>
            <person name="Fournet J."/>
            <person name="Haruta M."/>
            <person name="Huysman M.J."/>
            <person name="Jenkins B.D."/>
            <person name="Jiroutova K."/>
            <person name="Jorgensen R.E."/>
            <person name="Joubert Y."/>
            <person name="Kaplan A."/>
            <person name="Kroger N."/>
            <person name="Kroth P.G."/>
            <person name="La Roche J."/>
            <person name="Lindquist E."/>
            <person name="Lommer M."/>
            <person name="Martin-Jezequel V."/>
            <person name="Lopez P.J."/>
            <person name="Lucas S."/>
            <person name="Mangogna M."/>
            <person name="McGinnis K."/>
            <person name="Medlin L.K."/>
            <person name="Montsant A."/>
            <person name="Oudot-Le Secq M.P."/>
            <person name="Napoli C."/>
            <person name="Obornik M."/>
            <person name="Parker M.S."/>
            <person name="Petit J.L."/>
            <person name="Porcel B.M."/>
            <person name="Poulsen N."/>
            <person name="Robison M."/>
            <person name="Rychlewski L."/>
            <person name="Rynearson T.A."/>
            <person name="Schmutz J."/>
            <person name="Shapiro H."/>
            <person name="Siaut M."/>
            <person name="Stanley M."/>
            <person name="Sussman M.R."/>
            <person name="Taylor A.R."/>
            <person name="Vardi A."/>
            <person name="von Dassow P."/>
            <person name="Vyverman W."/>
            <person name="Willis A."/>
            <person name="Wyrwicz L.S."/>
            <person name="Rokhsar D.S."/>
            <person name="Weissenbach J."/>
            <person name="Armbrust E.V."/>
            <person name="Green B.R."/>
            <person name="Van de Peer Y."/>
            <person name="Grigoriev I.V."/>
        </authorList>
    </citation>
    <scope>NUCLEOTIDE SEQUENCE [LARGE SCALE GENOMIC DNA]</scope>
    <source>
        <strain evidence="2 3">CCMP1335</strain>
    </source>
</reference>
<dbReference type="eggNOG" id="ENOG502T6MN">
    <property type="taxonomic scope" value="Eukaryota"/>
</dbReference>
<dbReference type="KEGG" id="tps:THAPSDRAFT_2886"/>
<dbReference type="EMBL" id="CM000639">
    <property type="protein sequence ID" value="EED95485.1"/>
    <property type="molecule type" value="Genomic_DNA"/>
</dbReference>
<sequence>MVQKASEAEEIKKRTEQVEVEVLRTEQNTVPGGRPSLNDMKQVMRRTQRKLSSEVDYEKYGKALEESCRCLMDDPRVYRINDYAGGSQGVYGLSIPEKLFWRGYVLENDITREEDSEYATGRPSMPEFMDMNIQTLRNGKITDDPCPVLWHGGCGGVGDDEPPPDSNPMCPLSLMMAYEEASVGKVTPVVSDFDCFLLGTRGVQYRHPYESKVLNMLNWCIDEIEGILASPQEEVGWTRRWLEVKKKVCFGKMHSEVPEFGFADPQSYAVMKAAVRRLRGNGAVRHGPECFNYAFPQELDDKYLVISETLPGQVPWKYVDSDELIGILCDKVDEGFTFPLNPKWILCDEGWKRVYDKLVVSTSPHVQDSIAIWYPPMVQDRIADIASKYPCGFGKTNPTTGSNEVSVDLAEHELRQYKTYRDGRDKLKMALKRVGSPNANLFSATLQLLQAAKKEKSDNSNTDQTPSQLYGSLYDKTSKPSQIDDSSLTCTSDGTNSVTIDSLQSMSPRLRRRGSIASLLPKQMRKVVYRRFNSTSGLNEDKE</sequence>
<feature type="compositionally biased region" description="Polar residues" evidence="1">
    <location>
        <begin position="479"/>
        <end position="495"/>
    </location>
</feature>
<dbReference type="PaxDb" id="35128-Thaps2886"/>
<feature type="compositionally biased region" description="Polar residues" evidence="1">
    <location>
        <begin position="459"/>
        <end position="470"/>
    </location>
</feature>
<proteinExistence type="predicted"/>
<gene>
    <name evidence="2" type="ORF">THAPSDRAFT_2886</name>
</gene>
<name>B8BVM1_THAPS</name>
<accession>B8BVM1</accession>
<evidence type="ECO:0000313" key="3">
    <source>
        <dbReference type="Proteomes" id="UP000001449"/>
    </source>
</evidence>
<dbReference type="InParanoid" id="B8BVM1"/>
<dbReference type="AlphaFoldDB" id="B8BVM1"/>
<organism evidence="2 3">
    <name type="scientific">Thalassiosira pseudonana</name>
    <name type="common">Marine diatom</name>
    <name type="synonym">Cyclotella nana</name>
    <dbReference type="NCBI Taxonomy" id="35128"/>
    <lineage>
        <taxon>Eukaryota</taxon>
        <taxon>Sar</taxon>
        <taxon>Stramenopiles</taxon>
        <taxon>Ochrophyta</taxon>
        <taxon>Bacillariophyta</taxon>
        <taxon>Coscinodiscophyceae</taxon>
        <taxon>Thalassiosirophycidae</taxon>
        <taxon>Thalassiosirales</taxon>
        <taxon>Thalassiosiraceae</taxon>
        <taxon>Thalassiosira</taxon>
    </lineage>
</organism>
<dbReference type="RefSeq" id="XP_002288042.1">
    <property type="nucleotide sequence ID" value="XM_002288006.1"/>
</dbReference>